<feature type="chain" id="PRO_5044764404" description="Secreted protein" evidence="1">
    <location>
        <begin position="25"/>
        <end position="271"/>
    </location>
</feature>
<dbReference type="Proteomes" id="UP001558652">
    <property type="component" value="Unassembled WGS sequence"/>
</dbReference>
<name>A0ABD0ZBB7_9HEMI</name>
<keyword evidence="3" id="KW-1185">Reference proteome</keyword>
<evidence type="ECO:0000313" key="3">
    <source>
        <dbReference type="Proteomes" id="UP001558652"/>
    </source>
</evidence>
<dbReference type="InterPro" id="IPR043159">
    <property type="entry name" value="Lectin_gal-bd_sf"/>
</dbReference>
<sequence length="271" mass="29829">MACSNVWMLLTALIVALAVTGAYCEYACEGETLGLRCYGRANKIVIHEAKWGRMDHGRCGGPVLTNNCEMNVSNFVGAIPIHVLSNIVSRKSNNSPDSAMALEPPTVLKKVIRSLQGAYGFLLHQCEGTPMRLSCTGRANKIWIYKATWGMTDRGKCGGPVLTTNCKTDVTNMVNSLHQEVSGSALCVSNVRGQQSTSGGVPIIPCSRTPEDFLVWLEVPPYHRVVRPAMTYGSETGPIRKAQEKRFEVAETMMLRWALGKKTKRQDTEYK</sequence>
<feature type="signal peptide" evidence="1">
    <location>
        <begin position="1"/>
        <end position="24"/>
    </location>
</feature>
<gene>
    <name evidence="2" type="ORF">AAG570_010596</name>
</gene>
<evidence type="ECO:0000313" key="2">
    <source>
        <dbReference type="EMBL" id="KAL1132644.1"/>
    </source>
</evidence>
<dbReference type="EMBL" id="JBFDAA010000005">
    <property type="protein sequence ID" value="KAL1132644.1"/>
    <property type="molecule type" value="Genomic_DNA"/>
</dbReference>
<organism evidence="2 3">
    <name type="scientific">Ranatra chinensis</name>
    <dbReference type="NCBI Taxonomy" id="642074"/>
    <lineage>
        <taxon>Eukaryota</taxon>
        <taxon>Metazoa</taxon>
        <taxon>Ecdysozoa</taxon>
        <taxon>Arthropoda</taxon>
        <taxon>Hexapoda</taxon>
        <taxon>Insecta</taxon>
        <taxon>Pterygota</taxon>
        <taxon>Neoptera</taxon>
        <taxon>Paraneoptera</taxon>
        <taxon>Hemiptera</taxon>
        <taxon>Heteroptera</taxon>
        <taxon>Panheteroptera</taxon>
        <taxon>Nepomorpha</taxon>
        <taxon>Nepidae</taxon>
        <taxon>Ranatrinae</taxon>
        <taxon>Ranatra</taxon>
    </lineage>
</organism>
<accession>A0ABD0ZBB7</accession>
<reference evidence="2 3" key="1">
    <citation type="submission" date="2024-07" db="EMBL/GenBank/DDBJ databases">
        <title>Chromosome-level genome assembly of the water stick insect Ranatra chinensis (Heteroptera: Nepidae).</title>
        <authorList>
            <person name="Liu X."/>
        </authorList>
    </citation>
    <scope>NUCLEOTIDE SEQUENCE [LARGE SCALE GENOMIC DNA]</scope>
    <source>
        <strain evidence="2">Cailab_2021Rc</strain>
        <tissue evidence="2">Muscle</tissue>
    </source>
</reference>
<dbReference type="Gene3D" id="2.60.120.740">
    <property type="match status" value="1"/>
</dbReference>
<evidence type="ECO:0008006" key="4">
    <source>
        <dbReference type="Google" id="ProtNLM"/>
    </source>
</evidence>
<proteinExistence type="predicted"/>
<dbReference type="PANTHER" id="PTHR46780">
    <property type="entry name" value="PROTEIN EVA-1"/>
    <property type="match status" value="1"/>
</dbReference>
<keyword evidence="1" id="KW-0732">Signal</keyword>
<evidence type="ECO:0000256" key="1">
    <source>
        <dbReference type="SAM" id="SignalP"/>
    </source>
</evidence>
<protein>
    <recommendedName>
        <fullName evidence="4">Secreted protein</fullName>
    </recommendedName>
</protein>
<comment type="caution">
    <text evidence="2">The sequence shown here is derived from an EMBL/GenBank/DDBJ whole genome shotgun (WGS) entry which is preliminary data.</text>
</comment>
<dbReference type="AlphaFoldDB" id="A0ABD0ZBB7"/>